<dbReference type="AlphaFoldDB" id="A0A917U247"/>
<accession>A0A917U247</accession>
<comment type="caution">
    <text evidence="2">The sequence shown here is derived from an EMBL/GenBank/DDBJ whole genome shotgun (WGS) entry which is preliminary data.</text>
</comment>
<sequence length="321" mass="34625">MTAAMREIAAQLAVPAEGARLLQLTNNAVFALPDAKLVIRIARTHRLHDRVTKVIDLARWFAAIDAPAIRLAPAAQKPMGVGELLASVWTYVSPTSPALTVDDLGQVLREFHSLSAPPITVPEWDPIGDARRRLADAEGLKPDERDFLSRWCDRLEPQVAALMRGAEPCLVHGDAHVGNLLREPSGRVVMCDFDATCLGPWQVDLAAVAVGEARFGKVGNHAKLAAAYGIDVTTDPCWPLLREARELKMIAAATPLLASSLAVAEEFRHRLRAVREGDDGSPWTPFAHLRTATKGLGACRLGATGPGRVRPHVGGWPEGRG</sequence>
<reference evidence="2" key="2">
    <citation type="submission" date="2020-09" db="EMBL/GenBank/DDBJ databases">
        <authorList>
            <person name="Sun Q."/>
            <person name="Zhou Y."/>
        </authorList>
    </citation>
    <scope>NUCLEOTIDE SEQUENCE</scope>
    <source>
        <strain evidence="2">CGMCC 4.7312</strain>
    </source>
</reference>
<dbReference type="RefSeq" id="WP_268240666.1">
    <property type="nucleotide sequence ID" value="NZ_BMNB01000019.1"/>
</dbReference>
<dbReference type="Gene3D" id="3.90.1200.10">
    <property type="match status" value="1"/>
</dbReference>
<proteinExistence type="predicted"/>
<feature type="domain" description="Aminoglycoside phosphotransferase" evidence="1">
    <location>
        <begin position="32"/>
        <end position="217"/>
    </location>
</feature>
<keyword evidence="3" id="KW-1185">Reference proteome</keyword>
<gene>
    <name evidence="2" type="ORF">GCM10011608_40040</name>
</gene>
<dbReference type="Pfam" id="PF01636">
    <property type="entry name" value="APH"/>
    <property type="match status" value="1"/>
</dbReference>
<evidence type="ECO:0000259" key="1">
    <source>
        <dbReference type="Pfam" id="PF01636"/>
    </source>
</evidence>
<evidence type="ECO:0000313" key="3">
    <source>
        <dbReference type="Proteomes" id="UP000608890"/>
    </source>
</evidence>
<evidence type="ECO:0000313" key="2">
    <source>
        <dbReference type="EMBL" id="GGM51144.1"/>
    </source>
</evidence>
<dbReference type="Proteomes" id="UP000608890">
    <property type="component" value="Unassembled WGS sequence"/>
</dbReference>
<dbReference type="EMBL" id="BMNB01000019">
    <property type="protein sequence ID" value="GGM51144.1"/>
    <property type="molecule type" value="Genomic_DNA"/>
</dbReference>
<name>A0A917U247_9ACTN</name>
<dbReference type="SUPFAM" id="SSF56112">
    <property type="entry name" value="Protein kinase-like (PK-like)"/>
    <property type="match status" value="1"/>
</dbReference>
<dbReference type="InterPro" id="IPR011009">
    <property type="entry name" value="Kinase-like_dom_sf"/>
</dbReference>
<reference evidence="2" key="1">
    <citation type="journal article" date="2014" name="Int. J. Syst. Evol. Microbiol.">
        <title>Complete genome sequence of Corynebacterium casei LMG S-19264T (=DSM 44701T), isolated from a smear-ripened cheese.</title>
        <authorList>
            <consortium name="US DOE Joint Genome Institute (JGI-PGF)"/>
            <person name="Walter F."/>
            <person name="Albersmeier A."/>
            <person name="Kalinowski J."/>
            <person name="Ruckert C."/>
        </authorList>
    </citation>
    <scope>NUCLEOTIDE SEQUENCE</scope>
    <source>
        <strain evidence="2">CGMCC 4.7312</strain>
    </source>
</reference>
<organism evidence="2 3">
    <name type="scientific">Micromonospora sonchi</name>
    <dbReference type="NCBI Taxonomy" id="1763543"/>
    <lineage>
        <taxon>Bacteria</taxon>
        <taxon>Bacillati</taxon>
        <taxon>Actinomycetota</taxon>
        <taxon>Actinomycetes</taxon>
        <taxon>Micromonosporales</taxon>
        <taxon>Micromonosporaceae</taxon>
        <taxon>Micromonospora</taxon>
    </lineage>
</organism>
<protein>
    <submittedName>
        <fullName evidence="2">Aminoglycoside phosphotransferase</fullName>
    </submittedName>
</protein>
<dbReference type="InterPro" id="IPR002575">
    <property type="entry name" value="Aminoglycoside_PTrfase"/>
</dbReference>